<evidence type="ECO:0000313" key="9">
    <source>
        <dbReference type="EMBL" id="KIL59069.1"/>
    </source>
</evidence>
<evidence type="ECO:0000256" key="1">
    <source>
        <dbReference type="ARBA" id="ARBA00004141"/>
    </source>
</evidence>
<feature type="transmembrane region" description="Helical" evidence="7">
    <location>
        <begin position="249"/>
        <end position="271"/>
    </location>
</feature>
<dbReference type="InterPro" id="IPR036259">
    <property type="entry name" value="MFS_trans_sf"/>
</dbReference>
<sequence length="674" mass="73897">MASISPRAARFLSDYPMSRPYLQEDLDAEQQISDNAHGDLPDGRTPLDRTIDRIGMGSYQWTLLSLCGFGWLADNMWIQAVAIILPRVQQHYSVPDSYIGALSSSMFGGMMLGAVGWGTCELRLKNEKNMVPNIRSRHAGSDLLGRTTAFNATLFFTALFGILASFSYSFPSLCVSLFFLGSAVGGSMPTDGTLLLEHMPKEKQYLVTALSIFFSFGAVLSAVVALLVVPQNSCPAPPLPCNVDLQNRGWKYVLITLGFITLTMFLARIVFFRLHESPRYLVHAGRPQDAVKALQMISRFNGSDLSIELCDVVDHHHPTPDACDQSTPSAVVKTTISHRSSSIPIAKGKGEVTESSPLGTPPEEETADTSGSVVVVDYSAMSERVSPPDATYESPNDDEEELEDGEDAPLDPRWPPLRREQSGSSSRRSTGRVSFVSTFSEPLRKKSRLRAVLPKWLANPLGAWSDRVLMLLTPKWLKTTLLVWMSWTGMSLAFTMFNVFLPKLLEHGSQLSLAKSKTLQDTLWDVVIFTIGGCPGAILGAYLVESHLGRRLSLAGSTFSTAAWCILFTMVQSVWAVRFTTVGISLSATTMWAVLYGWTPEIFSTKVRGTACGTASALSRIGGMIAPLLGGMLLVINRSIPVYTSVIIFVISGFCVLFIKEDRSPRRGRRVVVH</sequence>
<name>A0A0C2SY72_AMAMK</name>
<keyword evidence="3 7" id="KW-0812">Transmembrane</keyword>
<feature type="transmembrane region" description="Helical" evidence="7">
    <location>
        <begin position="617"/>
        <end position="636"/>
    </location>
</feature>
<evidence type="ECO:0000256" key="4">
    <source>
        <dbReference type="ARBA" id="ARBA00022989"/>
    </source>
</evidence>
<feature type="transmembrane region" description="Helical" evidence="7">
    <location>
        <begin position="143"/>
        <end position="162"/>
    </location>
</feature>
<comment type="subcellular location">
    <subcellularLocation>
        <location evidence="1">Membrane</location>
        <topology evidence="1">Multi-pass membrane protein</topology>
    </subcellularLocation>
</comment>
<keyword evidence="5 7" id="KW-0472">Membrane</keyword>
<dbReference type="PANTHER" id="PTHR23511">
    <property type="entry name" value="SYNAPTIC VESICLE GLYCOPROTEIN 2"/>
    <property type="match status" value="1"/>
</dbReference>
<dbReference type="InterPro" id="IPR020846">
    <property type="entry name" value="MFS_dom"/>
</dbReference>
<feature type="transmembrane region" description="Helical" evidence="7">
    <location>
        <begin position="168"/>
        <end position="185"/>
    </location>
</feature>
<feature type="transmembrane region" description="Helical" evidence="7">
    <location>
        <begin position="522"/>
        <end position="544"/>
    </location>
</feature>
<dbReference type="PANTHER" id="PTHR23511:SF5">
    <property type="entry name" value="MAJOR FACILITATOR-TYPE TRANSPORTER HXNZ-RELATED"/>
    <property type="match status" value="1"/>
</dbReference>
<dbReference type="GO" id="GO:0022857">
    <property type="term" value="F:transmembrane transporter activity"/>
    <property type="evidence" value="ECO:0007669"/>
    <property type="project" value="InterPro"/>
</dbReference>
<feature type="transmembrane region" description="Helical" evidence="7">
    <location>
        <begin position="205"/>
        <end position="229"/>
    </location>
</feature>
<feature type="transmembrane region" description="Helical" evidence="7">
    <location>
        <begin position="642"/>
        <end position="659"/>
    </location>
</feature>
<keyword evidence="4 7" id="KW-1133">Transmembrane helix</keyword>
<dbReference type="EMBL" id="KN818323">
    <property type="protein sequence ID" value="KIL59069.1"/>
    <property type="molecule type" value="Genomic_DNA"/>
</dbReference>
<dbReference type="Gene3D" id="1.20.1250.20">
    <property type="entry name" value="MFS general substrate transporter like domains"/>
    <property type="match status" value="2"/>
</dbReference>
<dbReference type="OrthoDB" id="4139357at2759"/>
<feature type="compositionally biased region" description="Acidic residues" evidence="6">
    <location>
        <begin position="395"/>
        <end position="409"/>
    </location>
</feature>
<dbReference type="InParanoid" id="A0A0C2SY72"/>
<evidence type="ECO:0000256" key="6">
    <source>
        <dbReference type="SAM" id="MobiDB-lite"/>
    </source>
</evidence>
<gene>
    <name evidence="9" type="ORF">M378DRAFT_193909</name>
</gene>
<keyword evidence="10" id="KW-1185">Reference proteome</keyword>
<evidence type="ECO:0000256" key="5">
    <source>
        <dbReference type="ARBA" id="ARBA00023136"/>
    </source>
</evidence>
<dbReference type="GO" id="GO:0016020">
    <property type="term" value="C:membrane"/>
    <property type="evidence" value="ECO:0007669"/>
    <property type="project" value="UniProtKB-SubCell"/>
</dbReference>
<dbReference type="STRING" id="946122.A0A0C2SY72"/>
<dbReference type="Proteomes" id="UP000054549">
    <property type="component" value="Unassembled WGS sequence"/>
</dbReference>
<feature type="transmembrane region" description="Helical" evidence="7">
    <location>
        <begin position="481"/>
        <end position="502"/>
    </location>
</feature>
<evidence type="ECO:0000256" key="2">
    <source>
        <dbReference type="ARBA" id="ARBA00022448"/>
    </source>
</evidence>
<organism evidence="9 10">
    <name type="scientific">Amanita muscaria (strain Koide BX008)</name>
    <dbReference type="NCBI Taxonomy" id="946122"/>
    <lineage>
        <taxon>Eukaryota</taxon>
        <taxon>Fungi</taxon>
        <taxon>Dikarya</taxon>
        <taxon>Basidiomycota</taxon>
        <taxon>Agaricomycotina</taxon>
        <taxon>Agaricomycetes</taxon>
        <taxon>Agaricomycetidae</taxon>
        <taxon>Agaricales</taxon>
        <taxon>Pluteineae</taxon>
        <taxon>Amanitaceae</taxon>
        <taxon>Amanita</taxon>
    </lineage>
</organism>
<dbReference type="AlphaFoldDB" id="A0A0C2SY72"/>
<dbReference type="Pfam" id="PF07690">
    <property type="entry name" value="MFS_1"/>
    <property type="match status" value="2"/>
</dbReference>
<feature type="domain" description="Major facilitator superfamily (MFS) profile" evidence="8">
    <location>
        <begin position="63"/>
        <end position="664"/>
    </location>
</feature>
<feature type="compositionally biased region" description="Polar residues" evidence="6">
    <location>
        <begin position="324"/>
        <end position="343"/>
    </location>
</feature>
<protein>
    <recommendedName>
        <fullName evidence="8">Major facilitator superfamily (MFS) profile domain-containing protein</fullName>
    </recommendedName>
</protein>
<reference evidence="9 10" key="1">
    <citation type="submission" date="2014-04" db="EMBL/GenBank/DDBJ databases">
        <title>Evolutionary Origins and Diversification of the Mycorrhizal Mutualists.</title>
        <authorList>
            <consortium name="DOE Joint Genome Institute"/>
            <consortium name="Mycorrhizal Genomics Consortium"/>
            <person name="Kohler A."/>
            <person name="Kuo A."/>
            <person name="Nagy L.G."/>
            <person name="Floudas D."/>
            <person name="Copeland A."/>
            <person name="Barry K.W."/>
            <person name="Cichocki N."/>
            <person name="Veneault-Fourrey C."/>
            <person name="LaButti K."/>
            <person name="Lindquist E.A."/>
            <person name="Lipzen A."/>
            <person name="Lundell T."/>
            <person name="Morin E."/>
            <person name="Murat C."/>
            <person name="Riley R."/>
            <person name="Ohm R."/>
            <person name="Sun H."/>
            <person name="Tunlid A."/>
            <person name="Henrissat B."/>
            <person name="Grigoriev I.V."/>
            <person name="Hibbett D.S."/>
            <person name="Martin F."/>
        </authorList>
    </citation>
    <scope>NUCLEOTIDE SEQUENCE [LARGE SCALE GENOMIC DNA]</scope>
    <source>
        <strain evidence="9 10">Koide BX008</strain>
    </source>
</reference>
<accession>A0A0C2SY72</accession>
<feature type="transmembrane region" description="Helical" evidence="7">
    <location>
        <begin position="551"/>
        <end position="569"/>
    </location>
</feature>
<evidence type="ECO:0000256" key="3">
    <source>
        <dbReference type="ARBA" id="ARBA00022692"/>
    </source>
</evidence>
<feature type="transmembrane region" description="Helical" evidence="7">
    <location>
        <begin position="97"/>
        <end position="122"/>
    </location>
</feature>
<proteinExistence type="predicted"/>
<feature type="region of interest" description="Disordered" evidence="6">
    <location>
        <begin position="319"/>
        <end position="371"/>
    </location>
</feature>
<dbReference type="SUPFAM" id="SSF103473">
    <property type="entry name" value="MFS general substrate transporter"/>
    <property type="match status" value="1"/>
</dbReference>
<dbReference type="InterPro" id="IPR011701">
    <property type="entry name" value="MFS"/>
</dbReference>
<feature type="region of interest" description="Disordered" evidence="6">
    <location>
        <begin position="384"/>
        <end position="431"/>
    </location>
</feature>
<dbReference type="PROSITE" id="PS50850">
    <property type="entry name" value="MFS"/>
    <property type="match status" value="1"/>
</dbReference>
<evidence type="ECO:0000256" key="7">
    <source>
        <dbReference type="SAM" id="Phobius"/>
    </source>
</evidence>
<dbReference type="HOGENOM" id="CLU_001265_52_3_1"/>
<feature type="transmembrane region" description="Helical" evidence="7">
    <location>
        <begin position="63"/>
        <end position="85"/>
    </location>
</feature>
<feature type="compositionally biased region" description="Low complexity" evidence="6">
    <location>
        <begin position="422"/>
        <end position="431"/>
    </location>
</feature>
<evidence type="ECO:0000259" key="8">
    <source>
        <dbReference type="PROSITE" id="PS50850"/>
    </source>
</evidence>
<evidence type="ECO:0000313" key="10">
    <source>
        <dbReference type="Proteomes" id="UP000054549"/>
    </source>
</evidence>
<keyword evidence="2" id="KW-0813">Transport</keyword>
<feature type="transmembrane region" description="Helical" evidence="7">
    <location>
        <begin position="575"/>
        <end position="596"/>
    </location>
</feature>